<feature type="region of interest" description="Disordered" evidence="1">
    <location>
        <begin position="1"/>
        <end position="24"/>
    </location>
</feature>
<dbReference type="Gene3D" id="2.130.10.10">
    <property type="entry name" value="YVTN repeat-like/Quinoprotein amine dehydrogenase"/>
    <property type="match status" value="1"/>
</dbReference>
<dbReference type="InterPro" id="IPR015943">
    <property type="entry name" value="WD40/YVTN_repeat-like_dom_sf"/>
</dbReference>
<organism evidence="3 4">
    <name type="scientific">Chlorella sorokiniana</name>
    <name type="common">Freshwater green alga</name>
    <dbReference type="NCBI Taxonomy" id="3076"/>
    <lineage>
        <taxon>Eukaryota</taxon>
        <taxon>Viridiplantae</taxon>
        <taxon>Chlorophyta</taxon>
        <taxon>core chlorophytes</taxon>
        <taxon>Trebouxiophyceae</taxon>
        <taxon>Chlorellales</taxon>
        <taxon>Chlorellaceae</taxon>
        <taxon>Chlorella clade</taxon>
        <taxon>Chlorella</taxon>
    </lineage>
</organism>
<evidence type="ECO:0000259" key="2">
    <source>
        <dbReference type="Pfam" id="PF23754"/>
    </source>
</evidence>
<keyword evidence="4" id="KW-1185">Reference proteome</keyword>
<gene>
    <name evidence="3" type="ORF">C2E21_6015</name>
</gene>
<dbReference type="InterPro" id="IPR056454">
    <property type="entry name" value="Beta-prop_IP5PC_F"/>
</dbReference>
<sequence>MQAQLAPQQPTAAPPAPAAPPAAEGLDGVQTCIRKGSRGQAITALVHVPAAEEQPGHLGFLWFYLSRGLFSGSLYRRDLSKQEDWELRDARHNPDVSCMCYDDVNHVVWTGHRNGGIRVWYAATGKAVVDVYSAFHSPVAAITTDERGCCWAGTSKGKVRCFRLEAIEADGVHQGYRVAKLGELNTVSERVPIDYCNAERVNGMLVHPDAREPAHYGPVRSIAAAMGRVWTSGGSSAFASFKEWTQQGVLLGSQSMRLTGLVNDIVLISQVVKVQETQKVSVDAPWGNFGSFSEGGGGVASMAADSQVTVSQLVDVDMPWQLLTIDDSGAIQVWGVVDKSLVPLARIGDRVAPALRLVVCEPLGLLITAHNDGKLRLRALPHPMSPERITVTYHVPSLSLQDSSSCSNCWPDQLLTLDDATLPCAQIETSKTGLAQAVGGGMLGVTTASNYATIKHYPTAELRRVVEEHNAEHSDRQMNIWPAANVNAGQFPMLQLSPAGLAEYLEDVNRQVELLSCG</sequence>
<protein>
    <submittedName>
        <fullName evidence="3">Serine threonine-kinase drkA isoform B</fullName>
    </submittedName>
</protein>
<dbReference type="SUPFAM" id="SSF50978">
    <property type="entry name" value="WD40 repeat-like"/>
    <property type="match status" value="1"/>
</dbReference>
<dbReference type="OrthoDB" id="4062651at2759"/>
<reference evidence="3 4" key="1">
    <citation type="journal article" date="2018" name="Plant J.">
        <title>Genome sequences of Chlorella sorokiniana UTEX 1602 and Micractinium conductrix SAG 241.80: implications to maltose excretion by a green alga.</title>
        <authorList>
            <person name="Arriola M.B."/>
            <person name="Velmurugan N."/>
            <person name="Zhang Y."/>
            <person name="Plunkett M.H."/>
            <person name="Hondzo H."/>
            <person name="Barney B.M."/>
        </authorList>
    </citation>
    <scope>NUCLEOTIDE SEQUENCE [LARGE SCALE GENOMIC DNA]</scope>
    <source>
        <strain evidence="4">UTEX 1602</strain>
    </source>
</reference>
<dbReference type="Proteomes" id="UP000239899">
    <property type="component" value="Unassembled WGS sequence"/>
</dbReference>
<evidence type="ECO:0000256" key="1">
    <source>
        <dbReference type="SAM" id="MobiDB-lite"/>
    </source>
</evidence>
<dbReference type="GO" id="GO:0016301">
    <property type="term" value="F:kinase activity"/>
    <property type="evidence" value="ECO:0007669"/>
    <property type="project" value="UniProtKB-KW"/>
</dbReference>
<feature type="compositionally biased region" description="Low complexity" evidence="1">
    <location>
        <begin position="1"/>
        <end position="11"/>
    </location>
</feature>
<dbReference type="Pfam" id="PF23754">
    <property type="entry name" value="Beta-prop_IP5PC_F"/>
    <property type="match status" value="1"/>
</dbReference>
<feature type="domain" description="IP5PC-F beta-propeller" evidence="2">
    <location>
        <begin position="89"/>
        <end position="170"/>
    </location>
</feature>
<proteinExistence type="predicted"/>
<dbReference type="EMBL" id="LHPG02000011">
    <property type="protein sequence ID" value="PRW45447.1"/>
    <property type="molecule type" value="Genomic_DNA"/>
</dbReference>
<evidence type="ECO:0000313" key="3">
    <source>
        <dbReference type="EMBL" id="PRW45447.1"/>
    </source>
</evidence>
<evidence type="ECO:0000313" key="4">
    <source>
        <dbReference type="Proteomes" id="UP000239899"/>
    </source>
</evidence>
<dbReference type="AlphaFoldDB" id="A0A2P6TM74"/>
<accession>A0A2P6TM74</accession>
<comment type="caution">
    <text evidence="3">The sequence shown here is derived from an EMBL/GenBank/DDBJ whole genome shotgun (WGS) entry which is preliminary data.</text>
</comment>
<name>A0A2P6TM74_CHLSO</name>
<dbReference type="InterPro" id="IPR036322">
    <property type="entry name" value="WD40_repeat_dom_sf"/>
</dbReference>